<dbReference type="SUPFAM" id="SSF56752">
    <property type="entry name" value="D-aminoacid aminotransferase-like PLP-dependent enzymes"/>
    <property type="match status" value="1"/>
</dbReference>
<dbReference type="EMBL" id="QKVK01000001">
    <property type="protein sequence ID" value="PZF79023.1"/>
    <property type="molecule type" value="Genomic_DNA"/>
</dbReference>
<comment type="catalytic activity">
    <reaction evidence="12">
        <text>L-isoleucine + 2-oxoglutarate = (S)-3-methyl-2-oxopentanoate + L-glutamate</text>
        <dbReference type="Rhea" id="RHEA:24801"/>
        <dbReference type="ChEBI" id="CHEBI:16810"/>
        <dbReference type="ChEBI" id="CHEBI:29985"/>
        <dbReference type="ChEBI" id="CHEBI:35146"/>
        <dbReference type="ChEBI" id="CHEBI:58045"/>
        <dbReference type="EC" id="2.6.1.42"/>
    </reaction>
</comment>
<evidence type="ECO:0000256" key="6">
    <source>
        <dbReference type="ARBA" id="ARBA00009320"/>
    </source>
</evidence>
<proteinExistence type="inferred from homology"/>
<organism evidence="14 15">
    <name type="scientific">Aestuariivirga litoralis</name>
    <dbReference type="NCBI Taxonomy" id="2650924"/>
    <lineage>
        <taxon>Bacteria</taxon>
        <taxon>Pseudomonadati</taxon>
        <taxon>Pseudomonadota</taxon>
        <taxon>Alphaproteobacteria</taxon>
        <taxon>Hyphomicrobiales</taxon>
        <taxon>Aestuariivirgaceae</taxon>
        <taxon>Aestuariivirga</taxon>
    </lineage>
</organism>
<evidence type="ECO:0000256" key="13">
    <source>
        <dbReference type="ARBA" id="ARBA00049229"/>
    </source>
</evidence>
<dbReference type="InterPro" id="IPR001544">
    <property type="entry name" value="Aminotrans_IV"/>
</dbReference>
<gene>
    <name evidence="14" type="ORF">DK847_03525</name>
</gene>
<comment type="similarity">
    <text evidence="6">Belongs to the class-IV pyridoxal-phosphate-dependent aminotransferase family.</text>
</comment>
<dbReference type="GO" id="GO:0052656">
    <property type="term" value="F:L-isoleucine-2-oxoglutarate transaminase activity"/>
    <property type="evidence" value="ECO:0007669"/>
    <property type="project" value="RHEA"/>
</dbReference>
<keyword evidence="10" id="KW-0100">Branched-chain amino acid biosynthesis</keyword>
<evidence type="ECO:0000256" key="7">
    <source>
        <dbReference type="ARBA" id="ARBA00013053"/>
    </source>
</evidence>
<dbReference type="GO" id="GO:0008652">
    <property type="term" value="P:amino acid biosynthetic process"/>
    <property type="evidence" value="ECO:0007669"/>
    <property type="project" value="UniProtKB-ARBA"/>
</dbReference>
<comment type="caution">
    <text evidence="14">The sequence shown here is derived from an EMBL/GenBank/DDBJ whole genome shotgun (WGS) entry which is preliminary data.</text>
</comment>
<name>A0A2W2CFU8_9HYPH</name>
<dbReference type="Pfam" id="PF01063">
    <property type="entry name" value="Aminotran_4"/>
    <property type="match status" value="1"/>
</dbReference>
<comment type="function">
    <text evidence="2">Acts on leucine, isoleucine and valine.</text>
</comment>
<dbReference type="RefSeq" id="WP_111196351.1">
    <property type="nucleotide sequence ID" value="NZ_QKVK01000001.1"/>
</dbReference>
<dbReference type="NCBIfam" id="NF005209">
    <property type="entry name" value="PRK06680.1"/>
    <property type="match status" value="1"/>
</dbReference>
<keyword evidence="14" id="KW-0032">Aminotransferase</keyword>
<comment type="cofactor">
    <cofactor evidence="1">
        <name>pyridoxal 5'-phosphate</name>
        <dbReference type="ChEBI" id="CHEBI:597326"/>
    </cofactor>
</comment>
<dbReference type="Proteomes" id="UP000248795">
    <property type="component" value="Unassembled WGS sequence"/>
</dbReference>
<keyword evidence="10" id="KW-0028">Amino-acid biosynthesis</keyword>
<dbReference type="GO" id="GO:0009082">
    <property type="term" value="P:branched-chain amino acid biosynthetic process"/>
    <property type="evidence" value="ECO:0007669"/>
    <property type="project" value="UniProtKB-KW"/>
</dbReference>
<keyword evidence="14" id="KW-0808">Transferase</keyword>
<sequence>MVRTVFVNGEYLPESEGKISIFDRGFLFADGVYEVSAVINGKLVDYAAHMERLGRSLKELRMAWPCTRDELDVMHAELIKRNALTEGIIYMQVTRGAADRTFNFPKGEVTPTLIAFTQAMSLVSNPNAVTGIKVITTPDLRWARRDIKTVMLLAPALGKQEAYEKGAQEAWMVEDGFVTEGTSSNAYIVKDGKVITRHLSNEILAGCTRRALMRLAKEEGVEIIERKFTVEEALAADEAFLTSASQFVMPIVEIDGKRIGGGQPGPVVRKLRELFLKEATA</sequence>
<evidence type="ECO:0000256" key="2">
    <source>
        <dbReference type="ARBA" id="ARBA00003109"/>
    </source>
</evidence>
<protein>
    <recommendedName>
        <fullName evidence="8">Probable branched-chain-amino-acid aminotransferase</fullName>
        <ecNumber evidence="7">2.6.1.42</ecNumber>
    </recommendedName>
</protein>
<evidence type="ECO:0000256" key="10">
    <source>
        <dbReference type="ARBA" id="ARBA00023304"/>
    </source>
</evidence>
<dbReference type="Gene3D" id="3.30.470.10">
    <property type="match status" value="1"/>
</dbReference>
<keyword evidence="9" id="KW-0663">Pyridoxal phosphate</keyword>
<evidence type="ECO:0000256" key="9">
    <source>
        <dbReference type="ARBA" id="ARBA00022898"/>
    </source>
</evidence>
<dbReference type="GO" id="GO:0052655">
    <property type="term" value="F:L-valine-2-oxoglutarate transaminase activity"/>
    <property type="evidence" value="ECO:0007669"/>
    <property type="project" value="RHEA"/>
</dbReference>
<dbReference type="GO" id="GO:0052654">
    <property type="term" value="F:L-leucine-2-oxoglutarate transaminase activity"/>
    <property type="evidence" value="ECO:0007669"/>
    <property type="project" value="RHEA"/>
</dbReference>
<evidence type="ECO:0000256" key="5">
    <source>
        <dbReference type="ARBA" id="ARBA00005072"/>
    </source>
</evidence>
<dbReference type="AlphaFoldDB" id="A0A2W2CFU8"/>
<evidence type="ECO:0000313" key="15">
    <source>
        <dbReference type="Proteomes" id="UP000248795"/>
    </source>
</evidence>
<dbReference type="CDD" id="cd01558">
    <property type="entry name" value="D-AAT_like"/>
    <property type="match status" value="1"/>
</dbReference>
<evidence type="ECO:0000313" key="14">
    <source>
        <dbReference type="EMBL" id="PZF79023.1"/>
    </source>
</evidence>
<reference evidence="15" key="1">
    <citation type="submission" date="2018-06" db="EMBL/GenBank/DDBJ databases">
        <title>Aestuariibacter litoralis strain KCTC 52945T.</title>
        <authorList>
            <person name="Li X."/>
            <person name="Salam N."/>
            <person name="Li J.-L."/>
            <person name="Chen Y.-M."/>
            <person name="Yang Z.-W."/>
            <person name="Zhang L.-Y."/>
            <person name="Han M.-X."/>
            <person name="Xiao M."/>
            <person name="Li W.-J."/>
        </authorList>
    </citation>
    <scope>NUCLEOTIDE SEQUENCE [LARGE SCALE GENOMIC DNA]</scope>
    <source>
        <strain evidence="15">KCTC 52945</strain>
    </source>
</reference>
<dbReference type="FunFam" id="3.20.10.10:FF:000002">
    <property type="entry name" value="D-alanine aminotransferase"/>
    <property type="match status" value="1"/>
</dbReference>
<dbReference type="PANTHER" id="PTHR42743:SF11">
    <property type="entry name" value="AMINODEOXYCHORISMATE LYASE"/>
    <property type="match status" value="1"/>
</dbReference>
<dbReference type="InterPro" id="IPR050571">
    <property type="entry name" value="Class-IV_PLP-Dep_Aminotrnsfr"/>
</dbReference>
<accession>A0A2W2CFU8</accession>
<evidence type="ECO:0000256" key="12">
    <source>
        <dbReference type="ARBA" id="ARBA00048798"/>
    </source>
</evidence>
<evidence type="ECO:0000256" key="11">
    <source>
        <dbReference type="ARBA" id="ARBA00048212"/>
    </source>
</evidence>
<keyword evidence="15" id="KW-1185">Reference proteome</keyword>
<dbReference type="InterPro" id="IPR043132">
    <property type="entry name" value="BCAT-like_C"/>
</dbReference>
<dbReference type="Gene3D" id="3.20.10.10">
    <property type="entry name" value="D-amino Acid Aminotransferase, subunit A, domain 2"/>
    <property type="match status" value="1"/>
</dbReference>
<comment type="pathway">
    <text evidence="5">Amino-acid biosynthesis; L-leucine biosynthesis; L-leucine from 3-methyl-2-oxobutanoate: step 4/4.</text>
</comment>
<dbReference type="InterPro" id="IPR043131">
    <property type="entry name" value="BCAT-like_N"/>
</dbReference>
<dbReference type="PANTHER" id="PTHR42743">
    <property type="entry name" value="AMINO-ACID AMINOTRANSFERASE"/>
    <property type="match status" value="1"/>
</dbReference>
<comment type="pathway">
    <text evidence="4">Amino-acid biosynthesis; L-valine biosynthesis; L-valine from pyruvate: step 4/4.</text>
</comment>
<evidence type="ECO:0000256" key="1">
    <source>
        <dbReference type="ARBA" id="ARBA00001933"/>
    </source>
</evidence>
<evidence type="ECO:0000256" key="3">
    <source>
        <dbReference type="ARBA" id="ARBA00004824"/>
    </source>
</evidence>
<comment type="catalytic activity">
    <reaction evidence="11">
        <text>L-valine + 2-oxoglutarate = 3-methyl-2-oxobutanoate + L-glutamate</text>
        <dbReference type="Rhea" id="RHEA:24813"/>
        <dbReference type="ChEBI" id="CHEBI:11851"/>
        <dbReference type="ChEBI" id="CHEBI:16810"/>
        <dbReference type="ChEBI" id="CHEBI:29985"/>
        <dbReference type="ChEBI" id="CHEBI:57762"/>
        <dbReference type="EC" id="2.6.1.42"/>
    </reaction>
</comment>
<evidence type="ECO:0000256" key="8">
    <source>
        <dbReference type="ARBA" id="ARBA00014472"/>
    </source>
</evidence>
<dbReference type="InterPro" id="IPR036038">
    <property type="entry name" value="Aminotransferase-like"/>
</dbReference>
<dbReference type="EC" id="2.6.1.42" evidence="7"/>
<evidence type="ECO:0000256" key="4">
    <source>
        <dbReference type="ARBA" id="ARBA00004931"/>
    </source>
</evidence>
<comment type="pathway">
    <text evidence="3">Amino-acid biosynthesis; L-isoleucine biosynthesis; L-isoleucine from 2-oxobutanoate: step 4/4.</text>
</comment>
<dbReference type="GO" id="GO:0005829">
    <property type="term" value="C:cytosol"/>
    <property type="evidence" value="ECO:0007669"/>
    <property type="project" value="TreeGrafter"/>
</dbReference>
<comment type="catalytic activity">
    <reaction evidence="13">
        <text>L-leucine + 2-oxoglutarate = 4-methyl-2-oxopentanoate + L-glutamate</text>
        <dbReference type="Rhea" id="RHEA:18321"/>
        <dbReference type="ChEBI" id="CHEBI:16810"/>
        <dbReference type="ChEBI" id="CHEBI:17865"/>
        <dbReference type="ChEBI" id="CHEBI:29985"/>
        <dbReference type="ChEBI" id="CHEBI:57427"/>
        <dbReference type="EC" id="2.6.1.42"/>
    </reaction>
</comment>